<comment type="pathway">
    <text evidence="1">Cell wall biogenesis; peptidoglycan biosynthesis.</text>
</comment>
<evidence type="ECO:0000256" key="7">
    <source>
        <dbReference type="ARBA" id="ARBA00022679"/>
    </source>
</evidence>
<evidence type="ECO:0000313" key="16">
    <source>
        <dbReference type="Proteomes" id="UP000426424"/>
    </source>
</evidence>
<evidence type="ECO:0000256" key="8">
    <source>
        <dbReference type="ARBA" id="ARBA00022801"/>
    </source>
</evidence>
<reference evidence="15 16" key="1">
    <citation type="submission" date="2019-12" db="EMBL/GenBank/DDBJ databases">
        <title>The complete genome of the thermophilic, anoxygenic phototrophic gammaproteobacterium Thermochromatium tepidum.</title>
        <authorList>
            <person name="Sattley W.M."/>
            <person name="Swingley W.D."/>
            <person name="Burchell B.M."/>
            <person name="Gurbani S.A."/>
            <person name="Kujawa C.M."/>
            <person name="Nuccio D.A."/>
            <person name="Schladweiler J."/>
            <person name="Shaffer K.N."/>
            <person name="Stokes L.M."/>
            <person name="Touchman J.W."/>
            <person name="Blankenship R.E."/>
            <person name="Madigan M.T."/>
        </authorList>
    </citation>
    <scope>NUCLEOTIDE SEQUENCE [LARGE SCALE GENOMIC DNA]</scope>
    <source>
        <strain evidence="15 16">ATCC 43061</strain>
    </source>
</reference>
<dbReference type="GO" id="GO:0006508">
    <property type="term" value="P:proteolysis"/>
    <property type="evidence" value="ECO:0007669"/>
    <property type="project" value="UniProtKB-KW"/>
</dbReference>
<evidence type="ECO:0000256" key="9">
    <source>
        <dbReference type="ARBA" id="ARBA00023268"/>
    </source>
</evidence>
<dbReference type="InterPro" id="IPR036950">
    <property type="entry name" value="PBP_transglycosylase"/>
</dbReference>
<keyword evidence="6" id="KW-0328">Glycosyltransferase</keyword>
<dbReference type="Pfam" id="PF00912">
    <property type="entry name" value="Transgly"/>
    <property type="match status" value="1"/>
</dbReference>
<dbReference type="EMBL" id="CP039268">
    <property type="protein sequence ID" value="QGU31702.1"/>
    <property type="molecule type" value="Genomic_DNA"/>
</dbReference>
<keyword evidence="9" id="KW-0511">Multifunctional enzyme</keyword>
<accession>A0A6I6E206</accession>
<evidence type="ECO:0000256" key="1">
    <source>
        <dbReference type="ARBA" id="ARBA00004752"/>
    </source>
</evidence>
<dbReference type="Pfam" id="PF06832">
    <property type="entry name" value="BiPBP_C"/>
    <property type="match status" value="1"/>
</dbReference>
<dbReference type="OrthoDB" id="9766909at2"/>
<evidence type="ECO:0000256" key="2">
    <source>
        <dbReference type="ARBA" id="ARBA00007090"/>
    </source>
</evidence>
<gene>
    <name evidence="15" type="primary">pbpC</name>
    <name evidence="15" type="ORF">E6P07_01045</name>
</gene>
<dbReference type="Gene3D" id="3.40.710.10">
    <property type="entry name" value="DD-peptidase/beta-lactamase superfamily"/>
    <property type="match status" value="1"/>
</dbReference>
<dbReference type="AlphaFoldDB" id="A0A6I6E206"/>
<dbReference type="Pfam" id="PF00905">
    <property type="entry name" value="Transpeptidase"/>
    <property type="match status" value="1"/>
</dbReference>
<evidence type="ECO:0000256" key="5">
    <source>
        <dbReference type="ARBA" id="ARBA00022670"/>
    </source>
</evidence>
<feature type="domain" description="Penicillin-binding C-terminal" evidence="14">
    <location>
        <begin position="600"/>
        <end position="685"/>
    </location>
</feature>
<comment type="catalytic activity">
    <reaction evidence="11">
        <text>[GlcNAc-(1-&gt;4)-Mur2Ac(oyl-L-Ala-gamma-D-Glu-L-Lys-D-Ala-D-Ala)](n)-di-trans,octa-cis-undecaprenyl diphosphate + beta-D-GlcNAc-(1-&gt;4)-Mur2Ac(oyl-L-Ala-gamma-D-Glu-L-Lys-D-Ala-D-Ala)-di-trans,octa-cis-undecaprenyl diphosphate = [GlcNAc-(1-&gt;4)-Mur2Ac(oyl-L-Ala-gamma-D-Glu-L-Lys-D-Ala-D-Ala)](n+1)-di-trans,octa-cis-undecaprenyl diphosphate + di-trans,octa-cis-undecaprenyl diphosphate + H(+)</text>
        <dbReference type="Rhea" id="RHEA:23708"/>
        <dbReference type="Rhea" id="RHEA-COMP:9602"/>
        <dbReference type="Rhea" id="RHEA-COMP:9603"/>
        <dbReference type="ChEBI" id="CHEBI:15378"/>
        <dbReference type="ChEBI" id="CHEBI:58405"/>
        <dbReference type="ChEBI" id="CHEBI:60033"/>
        <dbReference type="ChEBI" id="CHEBI:78435"/>
        <dbReference type="EC" id="2.4.99.28"/>
    </reaction>
</comment>
<dbReference type="GO" id="GO:0004180">
    <property type="term" value="F:carboxypeptidase activity"/>
    <property type="evidence" value="ECO:0007669"/>
    <property type="project" value="UniProtKB-KW"/>
</dbReference>
<protein>
    <recommendedName>
        <fullName evidence="10">peptidoglycan glycosyltransferase</fullName>
        <ecNumber evidence="10">2.4.99.28</ecNumber>
    </recommendedName>
</protein>
<dbReference type="InterPro" id="IPR012338">
    <property type="entry name" value="Beta-lactam/transpept-like"/>
</dbReference>
<evidence type="ECO:0000259" key="14">
    <source>
        <dbReference type="Pfam" id="PF06832"/>
    </source>
</evidence>
<keyword evidence="16" id="KW-1185">Reference proteome</keyword>
<proteinExistence type="inferred from homology"/>
<sequence>MRRLAKFSLALVILIAVALGARLWLAAWIQATPLPELEVATSPQILDREGRLLRAFPVADGRWRLPVALDAVDPGYLERLLAIEDRRFRDHAGVDPWALARAAWQWLRHGRIVSGGSTISMQLARLLDGRSTQDLAGKLHQMRLALALERRLDKEAILTAYLNLTPQGGNLEGVRAGALAWFGHEPRRLTAAESAFLIALPQAPETRRPDRDPQALQRARDAILRRLQSAGLIDAVELAGALREPIPSTRRPLPMHAAHLAWRIQRAHPERHVQRLTLDARLQERLETLAAERARALGDRVSLAILVAEHTTGEVWASVGSPDPLDETRRGHIDMTRAIRSPGSTLKPLIYGLAFEDGIAHPESLIEDRPTGFDGYVPTNFDRAFQGTVSVRQALQASLNIPAVRLLEAVGPARLMARLRRAGIEPALPELSAPGLAIGLGGVGVTLTDLVRLYAAIARGGAPVVLRESLEHDAAGGASVWRPVLDERAAWLVGSILAGVPAPDRATSDRIAFKTGTSYGYRDAWAIGFDGRWVVGVWTGRADGAPVPGLAGIEAAAPVLIDVFAQLGPRTPLPPPPPGVRPMNHAQLPEILRHVPAASRASPSAAALEIAYPPPGARIDLGFGASSLGALVLRVRGGTPPFTWFADGAPIAREPFSRETRWTPPGSGYVTLVVVDGRGASARVAVWLE</sequence>
<dbReference type="SUPFAM" id="SSF56601">
    <property type="entry name" value="beta-lactamase/transpeptidase-like"/>
    <property type="match status" value="1"/>
</dbReference>
<dbReference type="GO" id="GO:0030288">
    <property type="term" value="C:outer membrane-bounded periplasmic space"/>
    <property type="evidence" value="ECO:0007669"/>
    <property type="project" value="TreeGrafter"/>
</dbReference>
<dbReference type="PANTHER" id="PTHR32282:SF15">
    <property type="entry name" value="PENICILLIN-BINDING PROTEIN 1C"/>
    <property type="match status" value="1"/>
</dbReference>
<dbReference type="RefSeq" id="WP_153973901.1">
    <property type="nucleotide sequence ID" value="NZ_CP039268.1"/>
</dbReference>
<comment type="similarity">
    <text evidence="2">In the C-terminal section; belongs to the transpeptidase family.</text>
</comment>
<evidence type="ECO:0000256" key="10">
    <source>
        <dbReference type="ARBA" id="ARBA00044770"/>
    </source>
</evidence>
<dbReference type="InterPro" id="IPR001460">
    <property type="entry name" value="PCN-bd_Tpept"/>
</dbReference>
<evidence type="ECO:0000256" key="4">
    <source>
        <dbReference type="ARBA" id="ARBA00022645"/>
    </source>
</evidence>
<evidence type="ECO:0000256" key="3">
    <source>
        <dbReference type="ARBA" id="ARBA00007739"/>
    </source>
</evidence>
<dbReference type="GO" id="GO:0008955">
    <property type="term" value="F:peptidoglycan glycosyltransferase activity"/>
    <property type="evidence" value="ECO:0007669"/>
    <property type="project" value="UniProtKB-EC"/>
</dbReference>
<keyword evidence="5" id="KW-0645">Protease</keyword>
<feature type="domain" description="Penicillin-binding protein transpeptidase" evidence="12">
    <location>
        <begin position="304"/>
        <end position="536"/>
    </location>
</feature>
<dbReference type="InterPro" id="IPR011815">
    <property type="entry name" value="PBP_1c"/>
</dbReference>
<evidence type="ECO:0000256" key="6">
    <source>
        <dbReference type="ARBA" id="ARBA00022676"/>
    </source>
</evidence>
<dbReference type="InterPro" id="IPR001264">
    <property type="entry name" value="Glyco_trans_51"/>
</dbReference>
<evidence type="ECO:0000256" key="11">
    <source>
        <dbReference type="ARBA" id="ARBA00049902"/>
    </source>
</evidence>
<dbReference type="KEGG" id="ttp:E6P07_01045"/>
<evidence type="ECO:0000259" key="12">
    <source>
        <dbReference type="Pfam" id="PF00905"/>
    </source>
</evidence>
<dbReference type="SUPFAM" id="SSF53955">
    <property type="entry name" value="Lysozyme-like"/>
    <property type="match status" value="1"/>
</dbReference>
<dbReference type="NCBIfam" id="TIGR02073">
    <property type="entry name" value="PBP_1c"/>
    <property type="match status" value="1"/>
</dbReference>
<dbReference type="InterPro" id="IPR050396">
    <property type="entry name" value="Glycosyltr_51/Transpeptidase"/>
</dbReference>
<dbReference type="PANTHER" id="PTHR32282">
    <property type="entry name" value="BINDING PROTEIN TRANSPEPTIDASE, PUTATIVE-RELATED"/>
    <property type="match status" value="1"/>
</dbReference>
<dbReference type="EC" id="2.4.99.28" evidence="10"/>
<evidence type="ECO:0000313" key="15">
    <source>
        <dbReference type="EMBL" id="QGU31702.1"/>
    </source>
</evidence>
<keyword evidence="4" id="KW-0121">Carboxypeptidase</keyword>
<dbReference type="InterPro" id="IPR009647">
    <property type="entry name" value="PBP_C"/>
</dbReference>
<organism evidence="15 16">
    <name type="scientific">Thermochromatium tepidum ATCC 43061</name>
    <dbReference type="NCBI Taxonomy" id="316276"/>
    <lineage>
        <taxon>Bacteria</taxon>
        <taxon>Pseudomonadati</taxon>
        <taxon>Pseudomonadota</taxon>
        <taxon>Gammaproteobacteria</taxon>
        <taxon>Chromatiales</taxon>
        <taxon>Chromatiaceae</taxon>
        <taxon>Thermochromatium</taxon>
    </lineage>
</organism>
<dbReference type="Gene3D" id="1.10.3810.10">
    <property type="entry name" value="Biosynthetic peptidoglycan transglycosylase-like"/>
    <property type="match status" value="1"/>
</dbReference>
<dbReference type="GO" id="GO:0008658">
    <property type="term" value="F:penicillin binding"/>
    <property type="evidence" value="ECO:0007669"/>
    <property type="project" value="InterPro"/>
</dbReference>
<keyword evidence="8" id="KW-0378">Hydrolase</keyword>
<feature type="domain" description="Glycosyl transferase family 51" evidence="13">
    <location>
        <begin position="60"/>
        <end position="227"/>
    </location>
</feature>
<comment type="similarity">
    <text evidence="3">In the N-terminal section; belongs to the glycosyltransferase 51 family.</text>
</comment>
<dbReference type="InterPro" id="IPR023346">
    <property type="entry name" value="Lysozyme-like_dom_sf"/>
</dbReference>
<dbReference type="UniPathway" id="UPA00219"/>
<evidence type="ECO:0000259" key="13">
    <source>
        <dbReference type="Pfam" id="PF00912"/>
    </source>
</evidence>
<dbReference type="Proteomes" id="UP000426424">
    <property type="component" value="Chromosome"/>
</dbReference>
<dbReference type="GO" id="GO:0009252">
    <property type="term" value="P:peptidoglycan biosynthetic process"/>
    <property type="evidence" value="ECO:0007669"/>
    <property type="project" value="UniProtKB-UniPathway"/>
</dbReference>
<name>A0A6I6E206_THETI</name>
<keyword evidence="7" id="KW-0808">Transferase</keyword>